<dbReference type="Proteomes" id="UP000623301">
    <property type="component" value="Unassembled WGS sequence"/>
</dbReference>
<evidence type="ECO:0000256" key="1">
    <source>
        <dbReference type="SAM" id="SignalP"/>
    </source>
</evidence>
<feature type="chain" id="PRO_5045557898" evidence="1">
    <location>
        <begin position="22"/>
        <end position="286"/>
    </location>
</feature>
<gene>
    <name evidence="2" type="ORF">JBL43_06085</name>
</gene>
<organism evidence="2 3">
    <name type="scientific">Aureibaculum flavum</name>
    <dbReference type="NCBI Taxonomy" id="2795986"/>
    <lineage>
        <taxon>Bacteria</taxon>
        <taxon>Pseudomonadati</taxon>
        <taxon>Bacteroidota</taxon>
        <taxon>Flavobacteriia</taxon>
        <taxon>Flavobacteriales</taxon>
        <taxon>Flavobacteriaceae</taxon>
        <taxon>Aureibaculum</taxon>
    </lineage>
</organism>
<dbReference type="PANTHER" id="PTHR40590:SF1">
    <property type="entry name" value="CYTOPLASMIC PROTEIN"/>
    <property type="match status" value="1"/>
</dbReference>
<keyword evidence="1" id="KW-0732">Signal</keyword>
<sequence>MKKQTVILFTLLCLLTVAIQAQEKSSLLWKIEGKGIQTSYIFGTIHMMPQKDFSMPQKVKDAFEGSDEIYLELDMDSPEMMQEMMKEMMIEEQDLLSNHVDSTEYKILDAYLKENVGLGFAQFNKFKPLYMSSTIMSSFMGKQVASYEMTFIGMAKEAKKELKGLETVNDQMSVFDSIPYEDQLDELVEMLDDPEETKELYGKMVAKYKSENIDSLYNFTLKSFDNDEKMIDALLLNRNKNWVKKIPEISKEKKVIYAVGAGHLGGEKGVIQLLKEEGYTVTPVLD</sequence>
<feature type="signal peptide" evidence="1">
    <location>
        <begin position="1"/>
        <end position="21"/>
    </location>
</feature>
<dbReference type="InterPro" id="IPR047111">
    <property type="entry name" value="YbaP-like"/>
</dbReference>
<protein>
    <submittedName>
        <fullName evidence="2">TraB/GumN family protein</fullName>
    </submittedName>
</protein>
<keyword evidence="3" id="KW-1185">Reference proteome</keyword>
<dbReference type="CDD" id="cd14789">
    <property type="entry name" value="Tiki"/>
    <property type="match status" value="1"/>
</dbReference>
<comment type="caution">
    <text evidence="2">The sequence shown here is derived from an EMBL/GenBank/DDBJ whole genome shotgun (WGS) entry which is preliminary data.</text>
</comment>
<dbReference type="EMBL" id="JAEHFJ010000003">
    <property type="protein sequence ID" value="MBJ2173799.1"/>
    <property type="molecule type" value="Genomic_DNA"/>
</dbReference>
<dbReference type="PANTHER" id="PTHR40590">
    <property type="entry name" value="CYTOPLASMIC PROTEIN-RELATED"/>
    <property type="match status" value="1"/>
</dbReference>
<dbReference type="Pfam" id="PF01963">
    <property type="entry name" value="TraB_PrgY_gumN"/>
    <property type="match status" value="1"/>
</dbReference>
<proteinExistence type="predicted"/>
<evidence type="ECO:0000313" key="2">
    <source>
        <dbReference type="EMBL" id="MBJ2173799.1"/>
    </source>
</evidence>
<reference evidence="2 3" key="1">
    <citation type="submission" date="2020-12" db="EMBL/GenBank/DDBJ databases">
        <title>Aureibaculum luteum sp. nov. and Aureibaculum flavum sp. nov., novel members of the family Flavobacteriaceae isolated from Antarctic intertidal sediments.</title>
        <authorList>
            <person name="He X."/>
            <person name="Zhang X."/>
        </authorList>
    </citation>
    <scope>NUCLEOTIDE SEQUENCE [LARGE SCALE GENOMIC DNA]</scope>
    <source>
        <strain evidence="2 3">A20</strain>
    </source>
</reference>
<accession>A0ABS0WPB4</accession>
<evidence type="ECO:0000313" key="3">
    <source>
        <dbReference type="Proteomes" id="UP000623301"/>
    </source>
</evidence>
<name>A0ABS0WPB4_9FLAO</name>
<dbReference type="InterPro" id="IPR002816">
    <property type="entry name" value="TraB/PrgY/GumN_fam"/>
</dbReference>
<dbReference type="RefSeq" id="WP_198840581.1">
    <property type="nucleotide sequence ID" value="NZ_JAEHFJ010000003.1"/>
</dbReference>